<evidence type="ECO:0000313" key="3">
    <source>
        <dbReference type="Proteomes" id="UP001596445"/>
    </source>
</evidence>
<dbReference type="Proteomes" id="UP001596445">
    <property type="component" value="Unassembled WGS sequence"/>
</dbReference>
<keyword evidence="3" id="KW-1185">Reference proteome</keyword>
<organism evidence="2 3">
    <name type="scientific">Halovenus salina</name>
    <dbReference type="NCBI Taxonomy" id="1510225"/>
    <lineage>
        <taxon>Archaea</taxon>
        <taxon>Methanobacteriati</taxon>
        <taxon>Methanobacteriota</taxon>
        <taxon>Stenosarchaea group</taxon>
        <taxon>Halobacteria</taxon>
        <taxon>Halobacteriales</taxon>
        <taxon>Haloarculaceae</taxon>
        <taxon>Halovenus</taxon>
    </lineage>
</organism>
<feature type="transmembrane region" description="Helical" evidence="1">
    <location>
        <begin position="12"/>
        <end position="38"/>
    </location>
</feature>
<reference evidence="2 3" key="1">
    <citation type="journal article" date="2019" name="Int. J. Syst. Evol. Microbiol.">
        <title>The Global Catalogue of Microorganisms (GCM) 10K type strain sequencing project: providing services to taxonomists for standard genome sequencing and annotation.</title>
        <authorList>
            <consortium name="The Broad Institute Genomics Platform"/>
            <consortium name="The Broad Institute Genome Sequencing Center for Infectious Disease"/>
            <person name="Wu L."/>
            <person name="Ma J."/>
        </authorList>
    </citation>
    <scope>NUCLEOTIDE SEQUENCE [LARGE SCALE GENOMIC DNA]</scope>
    <source>
        <strain evidence="2 3">JCM 30072</strain>
    </source>
</reference>
<evidence type="ECO:0000313" key="2">
    <source>
        <dbReference type="EMBL" id="MFC7059163.1"/>
    </source>
</evidence>
<evidence type="ECO:0000256" key="1">
    <source>
        <dbReference type="SAM" id="Phobius"/>
    </source>
</evidence>
<dbReference type="GeneID" id="76631267"/>
<sequence>MEATPGRLYVGVYLAVVGALAALTVGLSYGLFAAGFAAGFESFLADPADTVQENPLGLLGLAGVFISLFLLFVAVVVGGARYADIDQPNGRG</sequence>
<comment type="caution">
    <text evidence="2">The sequence shown here is derived from an EMBL/GenBank/DDBJ whole genome shotgun (WGS) entry which is preliminary data.</text>
</comment>
<proteinExistence type="predicted"/>
<keyword evidence="1" id="KW-1133">Transmembrane helix</keyword>
<dbReference type="EMBL" id="JBHSZI010000001">
    <property type="protein sequence ID" value="MFC7059163.1"/>
    <property type="molecule type" value="Genomic_DNA"/>
</dbReference>
<gene>
    <name evidence="2" type="ORF">ACFQQG_14485</name>
</gene>
<name>A0ABD5W4P8_9EURY</name>
<keyword evidence="1" id="KW-0812">Transmembrane</keyword>
<feature type="transmembrane region" description="Helical" evidence="1">
    <location>
        <begin position="58"/>
        <end position="83"/>
    </location>
</feature>
<protein>
    <recommendedName>
        <fullName evidence="4">Cox cluster protein</fullName>
    </recommendedName>
</protein>
<dbReference type="AlphaFoldDB" id="A0ABD5W4P8"/>
<evidence type="ECO:0008006" key="4">
    <source>
        <dbReference type="Google" id="ProtNLM"/>
    </source>
</evidence>
<dbReference type="RefSeq" id="WP_267161903.1">
    <property type="nucleotide sequence ID" value="NZ_CP112972.1"/>
</dbReference>
<accession>A0ABD5W4P8</accession>
<keyword evidence="1" id="KW-0472">Membrane</keyword>